<evidence type="ECO:0000256" key="1">
    <source>
        <dbReference type="SAM" id="Phobius"/>
    </source>
</evidence>
<reference evidence="2 3" key="1">
    <citation type="submission" date="2021-05" db="EMBL/GenBank/DDBJ databases">
        <title>Croceibacterium sp. LX-88 genome sequence.</title>
        <authorList>
            <person name="Luo X."/>
        </authorList>
    </citation>
    <scope>NUCLEOTIDE SEQUENCE [LARGE SCALE GENOMIC DNA]</scope>
    <source>
        <strain evidence="2 3">LX-88</strain>
    </source>
</reference>
<organism evidence="2 3">
    <name type="scientific">Croceibacterium selenioxidans</name>
    <dbReference type="NCBI Taxonomy" id="2838833"/>
    <lineage>
        <taxon>Bacteria</taxon>
        <taxon>Pseudomonadati</taxon>
        <taxon>Pseudomonadota</taxon>
        <taxon>Alphaproteobacteria</taxon>
        <taxon>Sphingomonadales</taxon>
        <taxon>Erythrobacteraceae</taxon>
        <taxon>Croceibacterium</taxon>
    </lineage>
</organism>
<keyword evidence="3" id="KW-1185">Reference proteome</keyword>
<evidence type="ECO:0008006" key="4">
    <source>
        <dbReference type="Google" id="ProtNLM"/>
    </source>
</evidence>
<evidence type="ECO:0000313" key="3">
    <source>
        <dbReference type="Proteomes" id="UP000811255"/>
    </source>
</evidence>
<accession>A0ABS5VZF1</accession>
<feature type="transmembrane region" description="Helical" evidence="1">
    <location>
        <begin position="12"/>
        <end position="29"/>
    </location>
</feature>
<dbReference type="EMBL" id="JAHFVK010000001">
    <property type="protein sequence ID" value="MBT2132908.1"/>
    <property type="molecule type" value="Genomic_DNA"/>
</dbReference>
<keyword evidence="1" id="KW-1133">Transmembrane helix</keyword>
<sequence>MNCETGRRGQPAMVLGALFVGWLGIRATILQLPPDTLVIGIGLTSAASPPTYAVKPSGQQLASVAPPAAARDEMGGESISGQGDQTGTVRGTFSALSPARLIERVIPMPLASSKAGRPAIERELTPPPEIPAAAPYPAALRPAGPAGWSGDGWLLLRHDTIAPVPAGLPSYGRSQAGALLRYRFGSAEWGNPQAHIRANAALIAPHGQELAAGLSARVLPRVPVRVALEARVGETDRHTRFRPAAYAVTEIPPVELPLKGRGEVYLQGGYVGGEGATGFVDGQVRIQRSLRGRDEAVFTAGVGAWGGKQKGAARLDFGPTASHAFRLGQTQARLSVDYRFRVSGKAEPKSGPALTLSAGF</sequence>
<keyword evidence="1" id="KW-0812">Transmembrane</keyword>
<keyword evidence="1" id="KW-0472">Membrane</keyword>
<proteinExistence type="predicted"/>
<protein>
    <recommendedName>
        <fullName evidence="4">Outer membrane protein beta-barrel domain-containing protein</fullName>
    </recommendedName>
</protein>
<dbReference type="RefSeq" id="WP_214534102.1">
    <property type="nucleotide sequence ID" value="NZ_JAHFVK010000001.1"/>
</dbReference>
<name>A0ABS5VZF1_9SPHN</name>
<dbReference type="Proteomes" id="UP000811255">
    <property type="component" value="Unassembled WGS sequence"/>
</dbReference>
<evidence type="ECO:0000313" key="2">
    <source>
        <dbReference type="EMBL" id="MBT2132908.1"/>
    </source>
</evidence>
<comment type="caution">
    <text evidence="2">The sequence shown here is derived from an EMBL/GenBank/DDBJ whole genome shotgun (WGS) entry which is preliminary data.</text>
</comment>
<gene>
    <name evidence="2" type="ORF">KK137_01060</name>
</gene>